<gene>
    <name evidence="2" type="ORF">AXF42_Ash019472</name>
</gene>
<keyword evidence="1" id="KW-0472">Membrane</keyword>
<keyword evidence="3" id="KW-1185">Reference proteome</keyword>
<accession>A0A2I0AYH7</accession>
<dbReference type="Proteomes" id="UP000236161">
    <property type="component" value="Unassembled WGS sequence"/>
</dbReference>
<evidence type="ECO:0000256" key="1">
    <source>
        <dbReference type="SAM" id="Phobius"/>
    </source>
</evidence>
<feature type="transmembrane region" description="Helical" evidence="1">
    <location>
        <begin position="43"/>
        <end position="62"/>
    </location>
</feature>
<keyword evidence="1" id="KW-1133">Transmembrane helix</keyword>
<keyword evidence="1" id="KW-0812">Transmembrane</keyword>
<name>A0A2I0AYH7_9ASPA</name>
<reference evidence="2 3" key="1">
    <citation type="journal article" date="2017" name="Nature">
        <title>The Apostasia genome and the evolution of orchids.</title>
        <authorList>
            <person name="Zhang G.Q."/>
            <person name="Liu K.W."/>
            <person name="Li Z."/>
            <person name="Lohaus R."/>
            <person name="Hsiao Y.Y."/>
            <person name="Niu S.C."/>
            <person name="Wang J.Y."/>
            <person name="Lin Y.C."/>
            <person name="Xu Q."/>
            <person name="Chen L.J."/>
            <person name="Yoshida K."/>
            <person name="Fujiwara S."/>
            <person name="Wang Z.W."/>
            <person name="Zhang Y.Q."/>
            <person name="Mitsuda N."/>
            <person name="Wang M."/>
            <person name="Liu G.H."/>
            <person name="Pecoraro L."/>
            <person name="Huang H.X."/>
            <person name="Xiao X.J."/>
            <person name="Lin M."/>
            <person name="Wu X.Y."/>
            <person name="Wu W.L."/>
            <person name="Chen Y.Y."/>
            <person name="Chang S.B."/>
            <person name="Sakamoto S."/>
            <person name="Ohme-Takagi M."/>
            <person name="Yagi M."/>
            <person name="Zeng S.J."/>
            <person name="Shen C.Y."/>
            <person name="Yeh C.M."/>
            <person name="Luo Y.B."/>
            <person name="Tsai W.C."/>
            <person name="Van de Peer Y."/>
            <person name="Liu Z.J."/>
        </authorList>
    </citation>
    <scope>NUCLEOTIDE SEQUENCE [LARGE SCALE GENOMIC DNA]</scope>
    <source>
        <strain evidence="3">cv. Shenzhen</strain>
        <tissue evidence="2">Stem</tissue>
    </source>
</reference>
<proteinExistence type="predicted"/>
<evidence type="ECO:0000313" key="2">
    <source>
        <dbReference type="EMBL" id="PKA60579.1"/>
    </source>
</evidence>
<organism evidence="2 3">
    <name type="scientific">Apostasia shenzhenica</name>
    <dbReference type="NCBI Taxonomy" id="1088818"/>
    <lineage>
        <taxon>Eukaryota</taxon>
        <taxon>Viridiplantae</taxon>
        <taxon>Streptophyta</taxon>
        <taxon>Embryophyta</taxon>
        <taxon>Tracheophyta</taxon>
        <taxon>Spermatophyta</taxon>
        <taxon>Magnoliopsida</taxon>
        <taxon>Liliopsida</taxon>
        <taxon>Asparagales</taxon>
        <taxon>Orchidaceae</taxon>
        <taxon>Apostasioideae</taxon>
        <taxon>Apostasia</taxon>
    </lineage>
</organism>
<sequence>MRINRFCPFIFLAVHRFSDLPGGKLDSCFAWGFLHPISSTMDIRVFAMLGLLMPWTLLALGARAGGYSRSVVFFESPPQTYIRNQPFQVVSEWFLIIAT</sequence>
<dbReference type="AlphaFoldDB" id="A0A2I0AYH7"/>
<dbReference type="EMBL" id="KZ451936">
    <property type="protein sequence ID" value="PKA60579.1"/>
    <property type="molecule type" value="Genomic_DNA"/>
</dbReference>
<evidence type="ECO:0000313" key="3">
    <source>
        <dbReference type="Proteomes" id="UP000236161"/>
    </source>
</evidence>
<protein>
    <submittedName>
        <fullName evidence="2">Uncharacterized protein</fullName>
    </submittedName>
</protein>